<feature type="region of interest" description="Disordered" evidence="1">
    <location>
        <begin position="53"/>
        <end position="86"/>
    </location>
</feature>
<reference evidence="2 3" key="1">
    <citation type="submission" date="2016-06" db="EMBL/GenBank/DDBJ databases">
        <authorList>
            <consortium name="Pathogen Informatics"/>
        </authorList>
    </citation>
    <scope>NUCLEOTIDE SEQUENCE [LARGE SCALE GENOMIC DNA]</scope>
</reference>
<feature type="compositionally biased region" description="Basic and acidic residues" evidence="1">
    <location>
        <begin position="75"/>
        <end position="86"/>
    </location>
</feature>
<proteinExistence type="predicted"/>
<dbReference type="GeneID" id="39867448"/>
<dbReference type="KEGG" id="pmal:PMUG01_05040600"/>
<evidence type="ECO:0000313" key="2">
    <source>
        <dbReference type="EMBL" id="SBT87543.1"/>
    </source>
</evidence>
<dbReference type="Proteomes" id="UP000219813">
    <property type="component" value="Chromosome 5"/>
</dbReference>
<protein>
    <submittedName>
        <fullName evidence="2">Uncharacterized protein</fullName>
    </submittedName>
</protein>
<gene>
    <name evidence="2" type="primary">PmUG01_05040600</name>
    <name evidence="2" type="ORF">PMUG01_05040600</name>
</gene>
<evidence type="ECO:0000313" key="3">
    <source>
        <dbReference type="Proteomes" id="UP000219813"/>
    </source>
</evidence>
<evidence type="ECO:0000256" key="1">
    <source>
        <dbReference type="SAM" id="MobiDB-lite"/>
    </source>
</evidence>
<dbReference type="EMBL" id="LT594626">
    <property type="protein sequence ID" value="SBT87543.1"/>
    <property type="molecule type" value="Genomic_DNA"/>
</dbReference>
<dbReference type="AlphaFoldDB" id="A0A1D3JM39"/>
<organism evidence="2 3">
    <name type="scientific">Plasmodium malariae</name>
    <dbReference type="NCBI Taxonomy" id="5858"/>
    <lineage>
        <taxon>Eukaryota</taxon>
        <taxon>Sar</taxon>
        <taxon>Alveolata</taxon>
        <taxon>Apicomplexa</taxon>
        <taxon>Aconoidasida</taxon>
        <taxon>Haemosporida</taxon>
        <taxon>Plasmodiidae</taxon>
        <taxon>Plasmodium</taxon>
        <taxon>Plasmodium (Plasmodium)</taxon>
    </lineage>
</organism>
<name>A0A1D3JM39_PLAMA</name>
<accession>A0A1D3JM39</accession>
<keyword evidence="3" id="KW-1185">Reference proteome</keyword>
<feature type="compositionally biased region" description="Low complexity" evidence="1">
    <location>
        <begin position="63"/>
        <end position="73"/>
    </location>
</feature>
<dbReference type="RefSeq" id="XP_028860552.1">
    <property type="nucleotide sequence ID" value="XM_029003625.1"/>
</dbReference>
<sequence length="86" mass="9461">MAIQQGLKRGLFSTAASGLSNHLHRNGIININSGDYKLIIVLMLVTSQRRRGMDNDHINRAGNNNNEDSSSDSGYKTDSEDKEKGN</sequence>
<dbReference type="VEuPathDB" id="PlasmoDB:PmUG01_05040600"/>